<gene>
    <name evidence="1" type="ORF">LEA_16103</name>
</gene>
<sequence length="121" mass="13545">MEKVEKEPACYTLPEFNERQEGVANWFKQMGSLDLGSPMEFPEGYYTIKDSMAELAKNEEAFAIVAKAVKLVTNFDLKPGQGMWSMMSGMSPEHMSGMISTDLLGDKFLPSLNAQLIKIKK</sequence>
<protein>
    <submittedName>
        <fullName evidence="1">C7D2-BG protein</fullName>
    </submittedName>
</protein>
<proteinExistence type="predicted"/>
<organism evidence="1">
    <name type="scientific">human gut metagenome</name>
    <dbReference type="NCBI Taxonomy" id="408170"/>
    <lineage>
        <taxon>unclassified sequences</taxon>
        <taxon>metagenomes</taxon>
        <taxon>organismal metagenomes</taxon>
    </lineage>
</organism>
<comment type="caution">
    <text evidence="1">The sequence shown here is derived from an EMBL/GenBank/DDBJ whole genome shotgun (WGS) entry which is preliminary data.</text>
</comment>
<dbReference type="AlphaFoldDB" id="K1T386"/>
<reference evidence="1" key="1">
    <citation type="journal article" date="2013" name="Environ. Microbiol.">
        <title>Microbiota from the distal guts of lean and obese adolescents exhibit partial functional redundancy besides clear differences in community structure.</title>
        <authorList>
            <person name="Ferrer M."/>
            <person name="Ruiz A."/>
            <person name="Lanza F."/>
            <person name="Haange S.B."/>
            <person name="Oberbach A."/>
            <person name="Till H."/>
            <person name="Bargiela R."/>
            <person name="Campoy C."/>
            <person name="Segura M.T."/>
            <person name="Richter M."/>
            <person name="von Bergen M."/>
            <person name="Seifert J."/>
            <person name="Suarez A."/>
        </authorList>
    </citation>
    <scope>NUCLEOTIDE SEQUENCE</scope>
</reference>
<evidence type="ECO:0000313" key="1">
    <source>
        <dbReference type="EMBL" id="EKC53956.1"/>
    </source>
</evidence>
<accession>K1T386</accession>
<name>K1T386_9ZZZZ</name>
<dbReference type="EMBL" id="AJWY01011002">
    <property type="protein sequence ID" value="EKC53956.1"/>
    <property type="molecule type" value="Genomic_DNA"/>
</dbReference>